<dbReference type="Proteomes" id="UP000824120">
    <property type="component" value="Chromosome 4"/>
</dbReference>
<evidence type="ECO:0000256" key="1">
    <source>
        <dbReference type="SAM" id="MobiDB-lite"/>
    </source>
</evidence>
<protein>
    <submittedName>
        <fullName evidence="2">Uncharacterized protein</fullName>
    </submittedName>
</protein>
<comment type="caution">
    <text evidence="2">The sequence shown here is derived from an EMBL/GenBank/DDBJ whole genome shotgun (WGS) entry which is preliminary data.</text>
</comment>
<dbReference type="OrthoDB" id="758862at2759"/>
<reference evidence="2 3" key="1">
    <citation type="submission" date="2020-09" db="EMBL/GenBank/DDBJ databases">
        <title>De no assembly of potato wild relative species, Solanum commersonii.</title>
        <authorList>
            <person name="Cho K."/>
        </authorList>
    </citation>
    <scope>NUCLEOTIDE SEQUENCE [LARGE SCALE GENOMIC DNA]</scope>
    <source>
        <strain evidence="2">LZ3.2</strain>
        <tissue evidence="2">Leaf</tissue>
    </source>
</reference>
<dbReference type="PANTHER" id="PTHR34536">
    <property type="entry name" value="DENTIN SIALOPHOSPHOPROTEIN-LIKE PROTEIN"/>
    <property type="match status" value="1"/>
</dbReference>
<feature type="compositionally biased region" description="Basic and acidic residues" evidence="1">
    <location>
        <begin position="659"/>
        <end position="677"/>
    </location>
</feature>
<evidence type="ECO:0000313" key="2">
    <source>
        <dbReference type="EMBL" id="KAG5608900.1"/>
    </source>
</evidence>
<dbReference type="AlphaFoldDB" id="A0A9J5ZBP9"/>
<keyword evidence="3" id="KW-1185">Reference proteome</keyword>
<evidence type="ECO:0000313" key="3">
    <source>
        <dbReference type="Proteomes" id="UP000824120"/>
    </source>
</evidence>
<dbReference type="EMBL" id="JACXVP010000004">
    <property type="protein sequence ID" value="KAG5608900.1"/>
    <property type="molecule type" value="Genomic_DNA"/>
</dbReference>
<organism evidence="2 3">
    <name type="scientific">Solanum commersonii</name>
    <name type="common">Commerson's wild potato</name>
    <name type="synonym">Commerson's nightshade</name>
    <dbReference type="NCBI Taxonomy" id="4109"/>
    <lineage>
        <taxon>Eukaryota</taxon>
        <taxon>Viridiplantae</taxon>
        <taxon>Streptophyta</taxon>
        <taxon>Embryophyta</taxon>
        <taxon>Tracheophyta</taxon>
        <taxon>Spermatophyta</taxon>
        <taxon>Magnoliopsida</taxon>
        <taxon>eudicotyledons</taxon>
        <taxon>Gunneridae</taxon>
        <taxon>Pentapetalae</taxon>
        <taxon>asterids</taxon>
        <taxon>lamiids</taxon>
        <taxon>Solanales</taxon>
        <taxon>Solanaceae</taxon>
        <taxon>Solanoideae</taxon>
        <taxon>Solaneae</taxon>
        <taxon>Solanum</taxon>
    </lineage>
</organism>
<sequence length="712" mass="79123">MKRKALALADSGIMLPGVVAQQSSNYLPILPSKKRWYSMIYPHAPIRPEQSFANGNESKTKDVVPVEDASQIDLLRKTSSSLDSKPPISSGKQVVGAIEQKFNFPISLTHPSLQHKSANVLHHSLGSTLRGFDSSLLKSLAKVDSNSVDPNSSLLKSLALNRNMNSPTCKTVAGVLARQSSNSSCFLPIKKRLSSMFYLHAPIHPECSFSNENGCKTNAPIHPNTNSGPSRNVGNPVKQSLSGQEAIGTTKVSVAEEAIAKQGKQIVGAILVVLYEDLIHWLKETPTVLVQIQSELVVETLVQANAGTVVHPAGTFEANVVKTEVVRQNMQSIELSTKELLEQKPMKCEPMPLAPQQGCTSYLSVSGGDLSTPSEYPDIATKNANFDLKELNVSSDKVEASVSARIYGYGPKFVRDRFQDHSFGSSRGNLMHREGWGWFHRLHRDWYSGCDFESYGGIADYRFRHNCTAAVWESANERNDYDSRLDGGAFASNRRRNPLNDALHSFRNPPARRLSPNGREDAAMMGIQMLHSAPRNISPSRCTGEDGCVCAGLRHSEKFNRDFPDDTSNPVYSHQQSMYDGPDQHFFQEKWFPSNLVEISCLILYLVPSSEEIDGRIEWSSRLISAQEHGHTRSLSSRGSPPDQADGDVYFDGQIHTGRFPELHSDESSEERRKYGEKQGGPRQMRNVEEQEDGNLRLNEQLWHEEEFDAPD</sequence>
<gene>
    <name evidence="2" type="ORF">H5410_020181</name>
</gene>
<dbReference type="PANTHER" id="PTHR34536:SF12">
    <property type="entry name" value="BTZ DOMAIN-CONTAINING PROTEIN"/>
    <property type="match status" value="1"/>
</dbReference>
<accession>A0A9J5ZBP9</accession>
<feature type="region of interest" description="Disordered" evidence="1">
    <location>
        <begin position="630"/>
        <end position="712"/>
    </location>
</feature>
<name>A0A9J5ZBP9_SOLCO</name>
<proteinExistence type="predicted"/>